<dbReference type="AlphaFoldDB" id="A0AA40FLN2"/>
<evidence type="ECO:0000313" key="2">
    <source>
        <dbReference type="EMBL" id="KAK1121107.1"/>
    </source>
</evidence>
<dbReference type="EMBL" id="JAHYIQ010000028">
    <property type="protein sequence ID" value="KAK1121107.1"/>
    <property type="molecule type" value="Genomic_DNA"/>
</dbReference>
<feature type="region of interest" description="Disordered" evidence="1">
    <location>
        <begin position="145"/>
        <end position="179"/>
    </location>
</feature>
<evidence type="ECO:0000313" key="3">
    <source>
        <dbReference type="Proteomes" id="UP001177670"/>
    </source>
</evidence>
<organism evidence="2 3">
    <name type="scientific">Melipona bicolor</name>
    <dbReference type="NCBI Taxonomy" id="60889"/>
    <lineage>
        <taxon>Eukaryota</taxon>
        <taxon>Metazoa</taxon>
        <taxon>Ecdysozoa</taxon>
        <taxon>Arthropoda</taxon>
        <taxon>Hexapoda</taxon>
        <taxon>Insecta</taxon>
        <taxon>Pterygota</taxon>
        <taxon>Neoptera</taxon>
        <taxon>Endopterygota</taxon>
        <taxon>Hymenoptera</taxon>
        <taxon>Apocrita</taxon>
        <taxon>Aculeata</taxon>
        <taxon>Apoidea</taxon>
        <taxon>Anthophila</taxon>
        <taxon>Apidae</taxon>
        <taxon>Melipona</taxon>
    </lineage>
</organism>
<dbReference type="Proteomes" id="UP001177670">
    <property type="component" value="Unassembled WGS sequence"/>
</dbReference>
<keyword evidence="3" id="KW-1185">Reference proteome</keyword>
<proteinExistence type="predicted"/>
<protein>
    <submittedName>
        <fullName evidence="2">Uncharacterized protein</fullName>
    </submittedName>
</protein>
<reference evidence="2" key="1">
    <citation type="submission" date="2021-10" db="EMBL/GenBank/DDBJ databases">
        <title>Melipona bicolor Genome sequencing and assembly.</title>
        <authorList>
            <person name="Araujo N.S."/>
            <person name="Arias M.C."/>
        </authorList>
    </citation>
    <scope>NUCLEOTIDE SEQUENCE</scope>
    <source>
        <strain evidence="2">USP_2M_L1-L4_2017</strain>
        <tissue evidence="2">Whole body</tissue>
    </source>
</reference>
<evidence type="ECO:0000256" key="1">
    <source>
        <dbReference type="SAM" id="MobiDB-lite"/>
    </source>
</evidence>
<accession>A0AA40FLN2</accession>
<gene>
    <name evidence="2" type="ORF">K0M31_010886</name>
</gene>
<sequence length="197" mass="23235">MSRTSRVLLLAGSKKLQNLVAFTTDVAEEVRIHRREPGCSRVTVQKPRNNPAGLLRATNREQEIILFLFSSLWNRTFRQRNRAKLECPERRRKFVAVIVGFREFLNNLYSFRLINENRRYKRDRLLPKSERCSNRDERIDVVESGSLDEEDDGKRGKEERRGRSNGGWREETKRTRRSSISEARLCVNVWLAFGRQP</sequence>
<comment type="caution">
    <text evidence="2">The sequence shown here is derived from an EMBL/GenBank/DDBJ whole genome shotgun (WGS) entry which is preliminary data.</text>
</comment>
<feature type="compositionally biased region" description="Basic and acidic residues" evidence="1">
    <location>
        <begin position="152"/>
        <end position="173"/>
    </location>
</feature>
<name>A0AA40FLN2_9HYME</name>